<evidence type="ECO:0000313" key="3">
    <source>
        <dbReference type="Proteomes" id="UP000193986"/>
    </source>
</evidence>
<comment type="caution">
    <text evidence="2">The sequence shown here is derived from an EMBL/GenBank/DDBJ whole genome shotgun (WGS) entry which is preliminary data.</text>
</comment>
<dbReference type="Proteomes" id="UP000193986">
    <property type="component" value="Unassembled WGS sequence"/>
</dbReference>
<keyword evidence="3" id="KW-1185">Reference proteome</keyword>
<proteinExistence type="predicted"/>
<evidence type="ECO:0000256" key="1">
    <source>
        <dbReference type="SAM" id="SignalP"/>
    </source>
</evidence>
<reference evidence="2 3" key="1">
    <citation type="submission" date="2016-07" db="EMBL/GenBank/DDBJ databases">
        <title>Pervasive Adenine N6-methylation of Active Genes in Fungi.</title>
        <authorList>
            <consortium name="DOE Joint Genome Institute"/>
            <person name="Mondo S.J."/>
            <person name="Dannebaum R.O."/>
            <person name="Kuo R.C."/>
            <person name="Labutti K."/>
            <person name="Haridas S."/>
            <person name="Kuo A."/>
            <person name="Salamov A."/>
            <person name="Ahrendt S.R."/>
            <person name="Lipzen A."/>
            <person name="Sullivan W."/>
            <person name="Andreopoulos W.B."/>
            <person name="Clum A."/>
            <person name="Lindquist E."/>
            <person name="Daum C."/>
            <person name="Ramamoorthy G.K."/>
            <person name="Gryganskyi A."/>
            <person name="Culley D."/>
            <person name="Magnuson J.K."/>
            <person name="James T.Y."/>
            <person name="O'Malley M.A."/>
            <person name="Stajich J.E."/>
            <person name="Spatafora J.W."/>
            <person name="Visel A."/>
            <person name="Grigoriev I.V."/>
        </authorList>
    </citation>
    <scope>NUCLEOTIDE SEQUENCE [LARGE SCALE GENOMIC DNA]</scope>
    <source>
        <strain evidence="2 3">68-887.2</strain>
    </source>
</reference>
<dbReference type="InParanoid" id="A0A1Y2BKZ5"/>
<name>A0A1Y2BKZ5_9TREE</name>
<gene>
    <name evidence="2" type="ORF">BCR39DRAFT_509791</name>
</gene>
<dbReference type="AlphaFoldDB" id="A0A1Y2BKZ5"/>
<organism evidence="2 3">
    <name type="scientific">Naematelia encephala</name>
    <dbReference type="NCBI Taxonomy" id="71784"/>
    <lineage>
        <taxon>Eukaryota</taxon>
        <taxon>Fungi</taxon>
        <taxon>Dikarya</taxon>
        <taxon>Basidiomycota</taxon>
        <taxon>Agaricomycotina</taxon>
        <taxon>Tremellomycetes</taxon>
        <taxon>Tremellales</taxon>
        <taxon>Naemateliaceae</taxon>
        <taxon>Naematelia</taxon>
    </lineage>
</organism>
<evidence type="ECO:0000313" key="2">
    <source>
        <dbReference type="EMBL" id="ORY35448.1"/>
    </source>
</evidence>
<protein>
    <submittedName>
        <fullName evidence="2">Uncharacterized protein</fullName>
    </submittedName>
</protein>
<dbReference type="EMBL" id="MCFC01000001">
    <property type="protein sequence ID" value="ORY35448.1"/>
    <property type="molecule type" value="Genomic_DNA"/>
</dbReference>
<feature type="chain" id="PRO_5012078882" evidence="1">
    <location>
        <begin position="18"/>
        <end position="85"/>
    </location>
</feature>
<sequence length="85" mass="9711">MLLFLLAPLQIFLQLSYLPLRLLHIGSKIVLEFSYISLKVFQICPNVVSLPSKVADPVVLVYLPILHLFELPNQRLDMFLRSSSS</sequence>
<feature type="signal peptide" evidence="1">
    <location>
        <begin position="1"/>
        <end position="17"/>
    </location>
</feature>
<accession>A0A1Y2BKZ5</accession>
<keyword evidence="1" id="KW-0732">Signal</keyword>